<dbReference type="InterPro" id="IPR021352">
    <property type="entry name" value="DUF2971"/>
</dbReference>
<evidence type="ECO:0000313" key="2">
    <source>
        <dbReference type="Proteomes" id="UP000285236"/>
    </source>
</evidence>
<protein>
    <submittedName>
        <fullName evidence="1">DUF2971 domain-containing protein</fullName>
    </submittedName>
</protein>
<reference evidence="1 2" key="1">
    <citation type="submission" date="2018-08" db="EMBL/GenBank/DDBJ databases">
        <title>A genome reference for cultivated species of the human gut microbiota.</title>
        <authorList>
            <person name="Zou Y."/>
            <person name="Xue W."/>
            <person name="Luo G."/>
        </authorList>
    </citation>
    <scope>NUCLEOTIDE SEQUENCE [LARGE SCALE GENOMIC DNA]</scope>
    <source>
        <strain evidence="1 2">AF15-25</strain>
    </source>
</reference>
<accession>A0AA92W3W5</accession>
<dbReference type="Pfam" id="PF11185">
    <property type="entry name" value="DUF2971"/>
    <property type="match status" value="1"/>
</dbReference>
<dbReference type="AlphaFoldDB" id="A0AA92W3W5"/>
<dbReference type="EMBL" id="QRYP01000015">
    <property type="protein sequence ID" value="RGU97239.1"/>
    <property type="molecule type" value="Genomic_DNA"/>
</dbReference>
<organism evidence="1 2">
    <name type="scientific">Segatella copri</name>
    <dbReference type="NCBI Taxonomy" id="165179"/>
    <lineage>
        <taxon>Bacteria</taxon>
        <taxon>Pseudomonadati</taxon>
        <taxon>Bacteroidota</taxon>
        <taxon>Bacteroidia</taxon>
        <taxon>Bacteroidales</taxon>
        <taxon>Prevotellaceae</taxon>
        <taxon>Segatella</taxon>
    </lineage>
</organism>
<name>A0AA92W3W5_9BACT</name>
<sequence>MKVDFLYKYRGVDGENFDRDIEAMKSNYFWSSDVEHLNDDQEFLFNSKALVNFLDVLIQKHPRCCQYIDNVKLQLNGVIEKVKTAGVFSLSRNPHVPSMWGLYASERKGYCIIYRKDKLLESVSGICMNDKILLDVQYTKSVPTLSPDDFKGNKMLVKLLATKEQSWNYEEETRIVTDECGRNDIPASALYGIIFGLQMSERDKQKIKDALIGRNIKFYQLRRKVGAYGYEHCFVGENKVCSSLDDKLYDYRCKSMPVVDNFFVKLKFVPSSEDEMINFISEFKKKHADRQCNIYVHDIDVDMEKFKDDYENYDYLHQHLIAEVYLGSDEVLFNKEYRKIE</sequence>
<comment type="caution">
    <text evidence="1">The sequence shown here is derived from an EMBL/GenBank/DDBJ whole genome shotgun (WGS) entry which is preliminary data.</text>
</comment>
<dbReference type="Proteomes" id="UP000285236">
    <property type="component" value="Unassembled WGS sequence"/>
</dbReference>
<dbReference type="RefSeq" id="WP_118079941.1">
    <property type="nucleotide sequence ID" value="NZ_QRYP01000015.1"/>
</dbReference>
<gene>
    <name evidence="1" type="ORF">DWW35_07185</name>
</gene>
<proteinExistence type="predicted"/>
<evidence type="ECO:0000313" key="1">
    <source>
        <dbReference type="EMBL" id="RGU97239.1"/>
    </source>
</evidence>